<name>A0ABD6ESD1_9BILA</name>
<evidence type="ECO:0000313" key="1">
    <source>
        <dbReference type="EMBL" id="MFH4979933.1"/>
    </source>
</evidence>
<sequence length="121" mass="13747">MLLCGVRILRYINKNTYVSARKREASKVTVRKESRIEYGLNRRLQYVLLQEFLDFVLQDFHGERGSSCITNDEPFMGGHSCTARIVMEGGVRFEVTGVLYNGGGVKDLEVLPATRNCLKNE</sequence>
<dbReference type="AlphaFoldDB" id="A0ABD6ESD1"/>
<accession>A0ABD6ESD1</accession>
<evidence type="ECO:0000313" key="2">
    <source>
        <dbReference type="Proteomes" id="UP001608902"/>
    </source>
</evidence>
<keyword evidence="2" id="KW-1185">Reference proteome</keyword>
<dbReference type="EMBL" id="JBGFUD010004843">
    <property type="protein sequence ID" value="MFH4979933.1"/>
    <property type="molecule type" value="Genomic_DNA"/>
</dbReference>
<dbReference type="Proteomes" id="UP001608902">
    <property type="component" value="Unassembled WGS sequence"/>
</dbReference>
<proteinExistence type="predicted"/>
<reference evidence="1 2" key="1">
    <citation type="submission" date="2024-08" db="EMBL/GenBank/DDBJ databases">
        <title>Gnathostoma spinigerum genome.</title>
        <authorList>
            <person name="Gonzalez-Bertolin B."/>
            <person name="Monzon S."/>
            <person name="Zaballos A."/>
            <person name="Jimenez P."/>
            <person name="Dekumyoy P."/>
            <person name="Varona S."/>
            <person name="Cuesta I."/>
            <person name="Sumanam S."/>
            <person name="Adisakwattana P."/>
            <person name="Gasser R.B."/>
            <person name="Hernandez-Gonzalez A."/>
            <person name="Young N.D."/>
            <person name="Perteguer M.J."/>
        </authorList>
    </citation>
    <scope>NUCLEOTIDE SEQUENCE [LARGE SCALE GENOMIC DNA]</scope>
    <source>
        <strain evidence="1">AL3</strain>
        <tissue evidence="1">Liver</tissue>
    </source>
</reference>
<organism evidence="1 2">
    <name type="scientific">Gnathostoma spinigerum</name>
    <dbReference type="NCBI Taxonomy" id="75299"/>
    <lineage>
        <taxon>Eukaryota</taxon>
        <taxon>Metazoa</taxon>
        <taxon>Ecdysozoa</taxon>
        <taxon>Nematoda</taxon>
        <taxon>Chromadorea</taxon>
        <taxon>Rhabditida</taxon>
        <taxon>Spirurina</taxon>
        <taxon>Gnathostomatomorpha</taxon>
        <taxon>Gnathostomatoidea</taxon>
        <taxon>Gnathostomatidae</taxon>
        <taxon>Gnathostoma</taxon>
    </lineage>
</organism>
<protein>
    <submittedName>
        <fullName evidence="1">Uncharacterized protein</fullName>
    </submittedName>
</protein>
<gene>
    <name evidence="1" type="ORF">AB6A40_006642</name>
</gene>
<comment type="caution">
    <text evidence="1">The sequence shown here is derived from an EMBL/GenBank/DDBJ whole genome shotgun (WGS) entry which is preliminary data.</text>
</comment>